<accession>A0A4Z2ETF8</accession>
<dbReference type="Proteomes" id="UP000314294">
    <property type="component" value="Unassembled WGS sequence"/>
</dbReference>
<keyword evidence="2" id="KW-1185">Reference proteome</keyword>
<name>A0A4Z2ETF8_9TELE</name>
<evidence type="ECO:0000313" key="2">
    <source>
        <dbReference type="Proteomes" id="UP000314294"/>
    </source>
</evidence>
<evidence type="ECO:0000313" key="1">
    <source>
        <dbReference type="EMBL" id="TNN32083.1"/>
    </source>
</evidence>
<protein>
    <submittedName>
        <fullName evidence="1">Uncharacterized protein</fullName>
    </submittedName>
</protein>
<dbReference type="EMBL" id="SRLO01002937">
    <property type="protein sequence ID" value="TNN32083.1"/>
    <property type="molecule type" value="Genomic_DNA"/>
</dbReference>
<proteinExistence type="predicted"/>
<gene>
    <name evidence="1" type="ORF">EYF80_057758</name>
</gene>
<comment type="caution">
    <text evidence="1">The sequence shown here is derived from an EMBL/GenBank/DDBJ whole genome shotgun (WGS) entry which is preliminary data.</text>
</comment>
<sequence>MEWSNVYLSREDIPGGSCFARLVGNKVNLPGESRGMSVADIDARESTRIPGTQGMCLLSLGAPGFHRGRCPDRFPALLLWCLAKSPRQSSDAASELPLGSLTSLIPWAGNLSM</sequence>
<dbReference type="AlphaFoldDB" id="A0A4Z2ETF8"/>
<reference evidence="1 2" key="1">
    <citation type="submission" date="2019-03" db="EMBL/GenBank/DDBJ databases">
        <title>First draft genome of Liparis tanakae, snailfish: a comprehensive survey of snailfish specific genes.</title>
        <authorList>
            <person name="Kim W."/>
            <person name="Song I."/>
            <person name="Jeong J.-H."/>
            <person name="Kim D."/>
            <person name="Kim S."/>
            <person name="Ryu S."/>
            <person name="Song J.Y."/>
            <person name="Lee S.K."/>
        </authorList>
    </citation>
    <scope>NUCLEOTIDE SEQUENCE [LARGE SCALE GENOMIC DNA]</scope>
    <source>
        <tissue evidence="1">Muscle</tissue>
    </source>
</reference>
<organism evidence="1 2">
    <name type="scientific">Liparis tanakae</name>
    <name type="common">Tanaka's snailfish</name>
    <dbReference type="NCBI Taxonomy" id="230148"/>
    <lineage>
        <taxon>Eukaryota</taxon>
        <taxon>Metazoa</taxon>
        <taxon>Chordata</taxon>
        <taxon>Craniata</taxon>
        <taxon>Vertebrata</taxon>
        <taxon>Euteleostomi</taxon>
        <taxon>Actinopterygii</taxon>
        <taxon>Neopterygii</taxon>
        <taxon>Teleostei</taxon>
        <taxon>Neoteleostei</taxon>
        <taxon>Acanthomorphata</taxon>
        <taxon>Eupercaria</taxon>
        <taxon>Perciformes</taxon>
        <taxon>Cottioidei</taxon>
        <taxon>Cottales</taxon>
        <taxon>Liparidae</taxon>
        <taxon>Liparis</taxon>
    </lineage>
</organism>